<sequence length="112" mass="12564">MEMIRSRLRKIRSGTKPSTATAIIAVIWNETAISASSQNKKRPSCRDVSGQEKIGGNPTLTQRIKREAYLKAAHNATAKPGSRDQVFDGDTDRNNRQDRCDPEDCMRVINFD</sequence>
<dbReference type="AlphaFoldDB" id="A0A9D2LEE3"/>
<organism evidence="2 3">
    <name type="scientific">Candidatus Brachybacterium merdavium</name>
    <dbReference type="NCBI Taxonomy" id="2838513"/>
    <lineage>
        <taxon>Bacteria</taxon>
        <taxon>Bacillati</taxon>
        <taxon>Actinomycetota</taxon>
        <taxon>Actinomycetes</taxon>
        <taxon>Micrococcales</taxon>
        <taxon>Dermabacteraceae</taxon>
        <taxon>Brachybacterium</taxon>
    </lineage>
</organism>
<proteinExistence type="predicted"/>
<accession>A0A9D2LEE3</accession>
<comment type="caution">
    <text evidence="2">The sequence shown here is derived from an EMBL/GenBank/DDBJ whole genome shotgun (WGS) entry which is preliminary data.</text>
</comment>
<gene>
    <name evidence="2" type="ORF">H9786_09875</name>
</gene>
<feature type="region of interest" description="Disordered" evidence="1">
    <location>
        <begin position="73"/>
        <end position="103"/>
    </location>
</feature>
<reference evidence="2" key="1">
    <citation type="journal article" date="2021" name="PeerJ">
        <title>Extensive microbial diversity within the chicken gut microbiome revealed by metagenomics and culture.</title>
        <authorList>
            <person name="Gilroy R."/>
            <person name="Ravi A."/>
            <person name="Getino M."/>
            <person name="Pursley I."/>
            <person name="Horton D.L."/>
            <person name="Alikhan N.F."/>
            <person name="Baker D."/>
            <person name="Gharbi K."/>
            <person name="Hall N."/>
            <person name="Watson M."/>
            <person name="Adriaenssens E.M."/>
            <person name="Foster-Nyarko E."/>
            <person name="Jarju S."/>
            <person name="Secka A."/>
            <person name="Antonio M."/>
            <person name="Oren A."/>
            <person name="Chaudhuri R.R."/>
            <person name="La Ragione R."/>
            <person name="Hildebrand F."/>
            <person name="Pallen M.J."/>
        </authorList>
    </citation>
    <scope>NUCLEOTIDE SEQUENCE</scope>
    <source>
        <strain evidence="2">ChiHjej13B12-24818</strain>
    </source>
</reference>
<reference evidence="2" key="2">
    <citation type="submission" date="2021-04" db="EMBL/GenBank/DDBJ databases">
        <authorList>
            <person name="Gilroy R."/>
        </authorList>
    </citation>
    <scope>NUCLEOTIDE SEQUENCE</scope>
    <source>
        <strain evidence="2">ChiHjej13B12-24818</strain>
    </source>
</reference>
<dbReference type="EMBL" id="DWZH01000079">
    <property type="protein sequence ID" value="HJB10816.1"/>
    <property type="molecule type" value="Genomic_DNA"/>
</dbReference>
<dbReference type="Proteomes" id="UP000823823">
    <property type="component" value="Unassembled WGS sequence"/>
</dbReference>
<feature type="compositionally biased region" description="Basic and acidic residues" evidence="1">
    <location>
        <begin position="81"/>
        <end position="103"/>
    </location>
</feature>
<feature type="region of interest" description="Disordered" evidence="1">
    <location>
        <begin position="35"/>
        <end position="59"/>
    </location>
</feature>
<evidence type="ECO:0000313" key="2">
    <source>
        <dbReference type="EMBL" id="HJB10816.1"/>
    </source>
</evidence>
<evidence type="ECO:0000313" key="3">
    <source>
        <dbReference type="Proteomes" id="UP000823823"/>
    </source>
</evidence>
<evidence type="ECO:0000256" key="1">
    <source>
        <dbReference type="SAM" id="MobiDB-lite"/>
    </source>
</evidence>
<name>A0A9D2LEE3_9MICO</name>
<protein>
    <submittedName>
        <fullName evidence="2">Uncharacterized protein</fullName>
    </submittedName>
</protein>